<feature type="short sequence motif" description="Histidine triad motif" evidence="2 3">
    <location>
        <begin position="107"/>
        <end position="111"/>
    </location>
</feature>
<accession>A0A291GQF3</accession>
<gene>
    <name evidence="5" type="ORF">CFK38_13475</name>
</gene>
<evidence type="ECO:0000256" key="1">
    <source>
        <dbReference type="PIRSR" id="PIRSR601310-1"/>
    </source>
</evidence>
<protein>
    <submittedName>
        <fullName evidence="5">HIT family hydrolase</fullName>
    </submittedName>
</protein>
<dbReference type="PROSITE" id="PS51084">
    <property type="entry name" value="HIT_2"/>
    <property type="match status" value="1"/>
</dbReference>
<dbReference type="RefSeq" id="WP_096803531.1">
    <property type="nucleotide sequence ID" value="NZ_CP023563.1"/>
</dbReference>
<evidence type="ECO:0000256" key="3">
    <source>
        <dbReference type="PROSITE-ProRule" id="PRU00464"/>
    </source>
</evidence>
<dbReference type="SUPFAM" id="SSF54197">
    <property type="entry name" value="HIT-like"/>
    <property type="match status" value="1"/>
</dbReference>
<dbReference type="OrthoDB" id="9784774at2"/>
<feature type="domain" description="HIT" evidence="4">
    <location>
        <begin position="15"/>
        <end position="118"/>
    </location>
</feature>
<evidence type="ECO:0000313" key="6">
    <source>
        <dbReference type="Proteomes" id="UP000218165"/>
    </source>
</evidence>
<dbReference type="InterPro" id="IPR001310">
    <property type="entry name" value="Histidine_triad_HIT"/>
</dbReference>
<evidence type="ECO:0000256" key="2">
    <source>
        <dbReference type="PIRSR" id="PIRSR601310-3"/>
    </source>
</evidence>
<dbReference type="InterPro" id="IPR036265">
    <property type="entry name" value="HIT-like_sf"/>
</dbReference>
<feature type="active site" description="Tele-AMP-histidine intermediate" evidence="1">
    <location>
        <position position="109"/>
    </location>
</feature>
<name>A0A291GQF3_9MICO</name>
<dbReference type="Gene3D" id="3.30.428.10">
    <property type="entry name" value="HIT-like"/>
    <property type="match status" value="1"/>
</dbReference>
<dbReference type="KEGG" id="brz:CFK38_13475"/>
<keyword evidence="5" id="KW-0378">Hydrolase</keyword>
<dbReference type="AlphaFoldDB" id="A0A291GQF3"/>
<organism evidence="5 6">
    <name type="scientific">Brachybacterium vulturis</name>
    <dbReference type="NCBI Taxonomy" id="2017484"/>
    <lineage>
        <taxon>Bacteria</taxon>
        <taxon>Bacillati</taxon>
        <taxon>Actinomycetota</taxon>
        <taxon>Actinomycetes</taxon>
        <taxon>Micrococcales</taxon>
        <taxon>Dermabacteraceae</taxon>
        <taxon>Brachybacterium</taxon>
    </lineage>
</organism>
<dbReference type="GO" id="GO:0016787">
    <property type="term" value="F:hydrolase activity"/>
    <property type="evidence" value="ECO:0007669"/>
    <property type="project" value="UniProtKB-KW"/>
</dbReference>
<dbReference type="PANTHER" id="PTHR23089">
    <property type="entry name" value="HISTIDINE TRIAD HIT PROTEIN"/>
    <property type="match status" value="1"/>
</dbReference>
<evidence type="ECO:0000313" key="5">
    <source>
        <dbReference type="EMBL" id="ATG52417.1"/>
    </source>
</evidence>
<dbReference type="Pfam" id="PF01230">
    <property type="entry name" value="HIT"/>
    <property type="match status" value="1"/>
</dbReference>
<dbReference type="Proteomes" id="UP000218165">
    <property type="component" value="Chromosome"/>
</dbReference>
<evidence type="ECO:0000259" key="4">
    <source>
        <dbReference type="PROSITE" id="PS51084"/>
    </source>
</evidence>
<reference evidence="6" key="1">
    <citation type="submission" date="2017-09" db="EMBL/GenBank/DDBJ databases">
        <title>Brachybacterium sp. VM2412.</title>
        <authorList>
            <person name="Tak E.J."/>
            <person name="Bae J.-W."/>
        </authorList>
    </citation>
    <scope>NUCLEOTIDE SEQUENCE [LARGE SCALE GENOMIC DNA]</scope>
    <source>
        <strain evidence="6">VM2412</strain>
    </source>
</reference>
<keyword evidence="6" id="KW-1185">Reference proteome</keyword>
<sequence length="118" mass="13038">MPAPLSVPAYRGTDFYCDVAIPNPGALEVVHEDELVLAYHHTRPFWEVHLVVVPKRHIASLTAAGAEDEADLRALLRVVAEVAREVEHEHGAAAVLTNLGDYQDSKHLHIHVRSGPQR</sequence>
<dbReference type="EMBL" id="CP023563">
    <property type="protein sequence ID" value="ATG52417.1"/>
    <property type="molecule type" value="Genomic_DNA"/>
</dbReference>
<proteinExistence type="predicted"/>
<dbReference type="InterPro" id="IPR011146">
    <property type="entry name" value="HIT-like"/>
</dbReference>